<organism evidence="1 2">
    <name type="scientific">Chryseolinea soli</name>
    <dbReference type="NCBI Taxonomy" id="2321403"/>
    <lineage>
        <taxon>Bacteria</taxon>
        <taxon>Pseudomonadati</taxon>
        <taxon>Bacteroidota</taxon>
        <taxon>Cytophagia</taxon>
        <taxon>Cytophagales</taxon>
        <taxon>Fulvivirgaceae</taxon>
        <taxon>Chryseolinea</taxon>
    </lineage>
</organism>
<evidence type="ECO:0008006" key="3">
    <source>
        <dbReference type="Google" id="ProtNLM"/>
    </source>
</evidence>
<proteinExistence type="predicted"/>
<dbReference type="RefSeq" id="WP_119753607.1">
    <property type="nucleotide sequence ID" value="NZ_CP032382.1"/>
</dbReference>
<sequence>MSSHHFVKEGQEPALFVLDALPFALAAPLLEWAPLVLVAENALEHVQEWGIKIDVALSMPGQAQHAAQILSGQAPVTIAELLRGESFLTKGLSLLSDQGQTAVNILSTADEAFEEAAKFSPRLQVCILQENLKWSAIPSGQFEKWYPDGVRLHFRKSMPSQVLDLQGLTVENELLVNHRPGLVSIRSQQLFWVGEEP</sequence>
<dbReference type="EMBL" id="CP032382">
    <property type="protein sequence ID" value="AYB30325.1"/>
    <property type="molecule type" value="Genomic_DNA"/>
</dbReference>
<dbReference type="OrthoDB" id="1132102at2"/>
<protein>
    <recommendedName>
        <fullName evidence="3">Thiamine pyrophosphokinase</fullName>
    </recommendedName>
</protein>
<reference evidence="2" key="1">
    <citation type="submission" date="2018-09" db="EMBL/GenBank/DDBJ databases">
        <title>Chryseolinea sp. KIS68-18 isolated from soil.</title>
        <authorList>
            <person name="Weon H.-Y."/>
            <person name="Kwon S.-W."/>
            <person name="Lee S.A."/>
        </authorList>
    </citation>
    <scope>NUCLEOTIDE SEQUENCE [LARGE SCALE GENOMIC DNA]</scope>
    <source>
        <strain evidence="2">KIS68-18</strain>
    </source>
</reference>
<dbReference type="AlphaFoldDB" id="A0A385SK68"/>
<dbReference type="Proteomes" id="UP000266183">
    <property type="component" value="Chromosome"/>
</dbReference>
<evidence type="ECO:0000313" key="2">
    <source>
        <dbReference type="Proteomes" id="UP000266183"/>
    </source>
</evidence>
<gene>
    <name evidence="1" type="ORF">D4L85_06845</name>
</gene>
<accession>A0A385SK68</accession>
<keyword evidence="2" id="KW-1185">Reference proteome</keyword>
<evidence type="ECO:0000313" key="1">
    <source>
        <dbReference type="EMBL" id="AYB30325.1"/>
    </source>
</evidence>
<name>A0A385SK68_9BACT</name>
<dbReference type="KEGG" id="chk:D4L85_06845"/>